<organism evidence="12 13">
    <name type="scientific">Halopseudomonas formosensis</name>
    <dbReference type="NCBI Taxonomy" id="1002526"/>
    <lineage>
        <taxon>Bacteria</taxon>
        <taxon>Pseudomonadati</taxon>
        <taxon>Pseudomonadota</taxon>
        <taxon>Gammaproteobacteria</taxon>
        <taxon>Pseudomonadales</taxon>
        <taxon>Pseudomonadaceae</taxon>
        <taxon>Halopseudomonas</taxon>
    </lineage>
</organism>
<dbReference type="NCBIfam" id="TIGR00229">
    <property type="entry name" value="sensory_box"/>
    <property type="match status" value="1"/>
</dbReference>
<dbReference type="GO" id="GO:0016020">
    <property type="term" value="C:membrane"/>
    <property type="evidence" value="ECO:0007669"/>
    <property type="project" value="UniProtKB-SubCell"/>
</dbReference>
<name>A0A1I5ZSG9_9GAMM</name>
<keyword evidence="3 9" id="KW-1133">Transmembrane helix</keyword>
<dbReference type="PANTHER" id="PTHR32089">
    <property type="entry name" value="METHYL-ACCEPTING CHEMOTAXIS PROTEIN MCPB"/>
    <property type="match status" value="1"/>
</dbReference>
<evidence type="ECO:0000256" key="5">
    <source>
        <dbReference type="ARBA" id="ARBA00023224"/>
    </source>
</evidence>
<keyword evidence="4 9" id="KW-0472">Membrane</keyword>
<dbReference type="Gene3D" id="3.30.450.20">
    <property type="entry name" value="PAS domain"/>
    <property type="match status" value="1"/>
</dbReference>
<comment type="similarity">
    <text evidence="6">Belongs to the methyl-accepting chemotaxis (MCP) protein family.</text>
</comment>
<dbReference type="GO" id="GO:0007165">
    <property type="term" value="P:signal transduction"/>
    <property type="evidence" value="ECO:0007669"/>
    <property type="project" value="UniProtKB-KW"/>
</dbReference>
<dbReference type="PROSITE" id="PS50112">
    <property type="entry name" value="PAS"/>
    <property type="match status" value="1"/>
</dbReference>
<gene>
    <name evidence="12" type="ORF">SAMN05216578_101295</name>
</gene>
<dbReference type="InterPro" id="IPR001610">
    <property type="entry name" value="PAC"/>
</dbReference>
<proteinExistence type="inferred from homology"/>
<evidence type="ECO:0000256" key="7">
    <source>
        <dbReference type="PROSITE-ProRule" id="PRU00284"/>
    </source>
</evidence>
<evidence type="ECO:0000256" key="4">
    <source>
        <dbReference type="ARBA" id="ARBA00023136"/>
    </source>
</evidence>
<dbReference type="PANTHER" id="PTHR32089:SF112">
    <property type="entry name" value="LYSOZYME-LIKE PROTEIN-RELATED"/>
    <property type="match status" value="1"/>
</dbReference>
<dbReference type="CDD" id="cd00130">
    <property type="entry name" value="PAS"/>
    <property type="match status" value="1"/>
</dbReference>
<evidence type="ECO:0000256" key="2">
    <source>
        <dbReference type="ARBA" id="ARBA00022692"/>
    </source>
</evidence>
<evidence type="ECO:0000313" key="12">
    <source>
        <dbReference type="EMBL" id="SFQ59429.1"/>
    </source>
</evidence>
<accession>A0A1I5ZSG9</accession>
<dbReference type="CDD" id="cd11386">
    <property type="entry name" value="MCP_signal"/>
    <property type="match status" value="1"/>
</dbReference>
<dbReference type="SUPFAM" id="SSF55785">
    <property type="entry name" value="PYP-like sensor domain (PAS domain)"/>
    <property type="match status" value="1"/>
</dbReference>
<dbReference type="PRINTS" id="PR00260">
    <property type="entry name" value="CHEMTRNSDUCR"/>
</dbReference>
<dbReference type="SMART" id="SM00086">
    <property type="entry name" value="PAC"/>
    <property type="match status" value="1"/>
</dbReference>
<keyword evidence="2 9" id="KW-0812">Transmembrane</keyword>
<dbReference type="PROSITE" id="PS50111">
    <property type="entry name" value="CHEMOTAXIS_TRANSDUC_2"/>
    <property type="match status" value="1"/>
</dbReference>
<dbReference type="AlphaFoldDB" id="A0A1I5ZSG9"/>
<dbReference type="GO" id="GO:0004888">
    <property type="term" value="F:transmembrane signaling receptor activity"/>
    <property type="evidence" value="ECO:0007669"/>
    <property type="project" value="InterPro"/>
</dbReference>
<dbReference type="Pfam" id="PF08447">
    <property type="entry name" value="PAS_3"/>
    <property type="match status" value="1"/>
</dbReference>
<evidence type="ECO:0000259" key="10">
    <source>
        <dbReference type="PROSITE" id="PS50111"/>
    </source>
</evidence>
<dbReference type="SMART" id="SM00283">
    <property type="entry name" value="MA"/>
    <property type="match status" value="1"/>
</dbReference>
<dbReference type="FunFam" id="1.10.287.950:FF:000001">
    <property type="entry name" value="Methyl-accepting chemotaxis sensory transducer"/>
    <property type="match status" value="1"/>
</dbReference>
<reference evidence="12 13" key="1">
    <citation type="submission" date="2016-10" db="EMBL/GenBank/DDBJ databases">
        <authorList>
            <person name="de Groot N.N."/>
        </authorList>
    </citation>
    <scope>NUCLEOTIDE SEQUENCE [LARGE SCALE GENOMIC DNA]</scope>
    <source>
        <strain evidence="12 13">JCM 18415</strain>
    </source>
</reference>
<feature type="domain" description="PAS" evidence="11">
    <location>
        <begin position="3"/>
        <end position="58"/>
    </location>
</feature>
<dbReference type="InterPro" id="IPR000014">
    <property type="entry name" value="PAS"/>
</dbReference>
<evidence type="ECO:0000313" key="13">
    <source>
        <dbReference type="Proteomes" id="UP000242815"/>
    </source>
</evidence>
<dbReference type="InterPro" id="IPR013655">
    <property type="entry name" value="PAS_fold_3"/>
</dbReference>
<evidence type="ECO:0000256" key="9">
    <source>
        <dbReference type="SAM" id="Phobius"/>
    </source>
</evidence>
<dbReference type="SMART" id="SM00091">
    <property type="entry name" value="PAS"/>
    <property type="match status" value="1"/>
</dbReference>
<feature type="coiled-coil region" evidence="8">
    <location>
        <begin position="316"/>
        <end position="346"/>
    </location>
</feature>
<dbReference type="Proteomes" id="UP000242815">
    <property type="component" value="Unassembled WGS sequence"/>
</dbReference>
<evidence type="ECO:0000256" key="8">
    <source>
        <dbReference type="SAM" id="Coils"/>
    </source>
</evidence>
<protein>
    <submittedName>
        <fullName evidence="12">Methyl-accepting chemotaxis sensory transducer with Pas/Pac sensor</fullName>
    </submittedName>
</protein>
<dbReference type="InterPro" id="IPR035965">
    <property type="entry name" value="PAS-like_dom_sf"/>
</dbReference>
<evidence type="ECO:0000259" key="11">
    <source>
        <dbReference type="PROSITE" id="PS50112"/>
    </source>
</evidence>
<evidence type="ECO:0000256" key="1">
    <source>
        <dbReference type="ARBA" id="ARBA00004141"/>
    </source>
</evidence>
<dbReference type="InterPro" id="IPR004089">
    <property type="entry name" value="MCPsignal_dom"/>
</dbReference>
<dbReference type="RefSeq" id="WP_090536251.1">
    <property type="nucleotide sequence ID" value="NZ_FOYD01000001.1"/>
</dbReference>
<dbReference type="EMBL" id="FOYD01000001">
    <property type="protein sequence ID" value="SFQ59429.1"/>
    <property type="molecule type" value="Genomic_DNA"/>
</dbReference>
<keyword evidence="5 7" id="KW-0807">Transducer</keyword>
<dbReference type="STRING" id="1002526.SAMN05216578_101295"/>
<dbReference type="GO" id="GO:0006935">
    <property type="term" value="P:chemotaxis"/>
    <property type="evidence" value="ECO:0007669"/>
    <property type="project" value="InterPro"/>
</dbReference>
<dbReference type="Gene3D" id="1.10.287.950">
    <property type="entry name" value="Methyl-accepting chemotaxis protein"/>
    <property type="match status" value="1"/>
</dbReference>
<keyword evidence="8" id="KW-0175">Coiled coil</keyword>
<feature type="domain" description="Methyl-accepting transducer" evidence="10">
    <location>
        <begin position="248"/>
        <end position="484"/>
    </location>
</feature>
<sequence length="521" mass="56789">MSRHQSLPKTVDHPPAQLLVVTDTAGRVLQASDPFYAAAGLTPAELIGQPIARLRHPEMPKGPIKDLWETLGKGQSWMGMLKNRRADGSEFWVDAYISPITDSNGQILEYQAIYHLPDPITIARAQRIYRIRGHGHQPPELRWAWLRPAHWQLLLASLGFMPLVLLALQRGDLIGWLCIFTSLAAAGLLLSWHNRALEQLTGHCRKLLAHPIKQLIYTGRADAIGQIQLSLRLLETRLAVMITRFGDSNQQITGHVQTANQLLSSSHHGSQQQQDSLAAIAAAVEQFSATIREVAANTRDAARLGSANRTAGQLGRQRAEDARASIQALASELEQATDAVDSLNQHSQSIGRILEVIRAIAEQTNLLALNAAIEAARAGENGRGFAVVADEVRTLAQRTQASTDEIQQMISTLQQGAEAVVTAMHRGQSHSLQSVEHVNACHEALGSICAGIEQGDDRNQQIAAASDQQSQTASEISQRLQHIHQLASTTHQHLLDTLQAGAAVGQQVERQQGLIAHLQQA</sequence>
<feature type="transmembrane region" description="Helical" evidence="9">
    <location>
        <begin position="151"/>
        <end position="168"/>
    </location>
</feature>
<dbReference type="InterPro" id="IPR004090">
    <property type="entry name" value="Chemotax_Me-accpt_rcpt"/>
</dbReference>
<evidence type="ECO:0000256" key="6">
    <source>
        <dbReference type="ARBA" id="ARBA00029447"/>
    </source>
</evidence>
<comment type="subcellular location">
    <subcellularLocation>
        <location evidence="1">Membrane</location>
        <topology evidence="1">Multi-pass membrane protein</topology>
    </subcellularLocation>
</comment>
<dbReference type="SUPFAM" id="SSF58104">
    <property type="entry name" value="Methyl-accepting chemotaxis protein (MCP) signaling domain"/>
    <property type="match status" value="1"/>
</dbReference>
<feature type="transmembrane region" description="Helical" evidence="9">
    <location>
        <begin position="174"/>
        <end position="192"/>
    </location>
</feature>
<evidence type="ECO:0000256" key="3">
    <source>
        <dbReference type="ARBA" id="ARBA00022989"/>
    </source>
</evidence>
<dbReference type="Pfam" id="PF00015">
    <property type="entry name" value="MCPsignal"/>
    <property type="match status" value="1"/>
</dbReference>